<comment type="caution">
    <text evidence="11">The sequence shown here is derived from an EMBL/GenBank/DDBJ whole genome shotgun (WGS) entry which is preliminary data.</text>
</comment>
<organism evidence="11 12">
    <name type="scientific">Arenimonas metalli CF5-1</name>
    <dbReference type="NCBI Taxonomy" id="1384056"/>
    <lineage>
        <taxon>Bacteria</taxon>
        <taxon>Pseudomonadati</taxon>
        <taxon>Pseudomonadota</taxon>
        <taxon>Gammaproteobacteria</taxon>
        <taxon>Lysobacterales</taxon>
        <taxon>Lysobacteraceae</taxon>
        <taxon>Arenimonas</taxon>
    </lineage>
</organism>
<comment type="subunit">
    <text evidence="9">Homodimer.</text>
</comment>
<comment type="function">
    <text evidence="9">Catalyzes the formation of acetyl phosphate from acetate and ATP. Can also catalyze the reverse reaction.</text>
</comment>
<evidence type="ECO:0000256" key="6">
    <source>
        <dbReference type="ARBA" id="ARBA00022777"/>
    </source>
</evidence>
<comment type="caution">
    <text evidence="9">Lacks conserved residue(s) required for the propagation of feature annotation.</text>
</comment>
<comment type="catalytic activity">
    <reaction evidence="9">
        <text>acetate + ATP = acetyl phosphate + ADP</text>
        <dbReference type="Rhea" id="RHEA:11352"/>
        <dbReference type="ChEBI" id="CHEBI:22191"/>
        <dbReference type="ChEBI" id="CHEBI:30089"/>
        <dbReference type="ChEBI" id="CHEBI:30616"/>
        <dbReference type="ChEBI" id="CHEBI:456216"/>
        <dbReference type="EC" id="2.7.2.1"/>
    </reaction>
</comment>
<keyword evidence="8 9" id="KW-0460">Magnesium</keyword>
<comment type="similarity">
    <text evidence="1 9 10">Belongs to the acetokinase family.</text>
</comment>
<keyword evidence="6 9" id="KW-0418">Kinase</keyword>
<reference evidence="11 12" key="1">
    <citation type="submission" date="2013-09" db="EMBL/GenBank/DDBJ databases">
        <title>Genome sequencing of Arenimonas metalli.</title>
        <authorList>
            <person name="Chen F."/>
            <person name="Wang G."/>
        </authorList>
    </citation>
    <scope>NUCLEOTIDE SEQUENCE [LARGE SCALE GENOMIC DNA]</scope>
    <source>
        <strain evidence="11 12">CF5-1</strain>
    </source>
</reference>
<dbReference type="GO" id="GO:0006085">
    <property type="term" value="P:acetyl-CoA biosynthetic process"/>
    <property type="evidence" value="ECO:0007669"/>
    <property type="project" value="UniProtKB-UniRule"/>
</dbReference>
<evidence type="ECO:0000256" key="5">
    <source>
        <dbReference type="ARBA" id="ARBA00022741"/>
    </source>
</evidence>
<feature type="binding site" evidence="9">
    <location>
        <begin position="265"/>
        <end position="267"/>
    </location>
    <ligand>
        <name>ATP</name>
        <dbReference type="ChEBI" id="CHEBI:30616"/>
    </ligand>
</feature>
<dbReference type="PROSITE" id="PS01076">
    <property type="entry name" value="ACETATE_KINASE_2"/>
    <property type="match status" value="1"/>
</dbReference>
<dbReference type="InterPro" id="IPR043129">
    <property type="entry name" value="ATPase_NBD"/>
</dbReference>
<feature type="active site" description="Proton donor/acceptor" evidence="9">
    <location>
        <position position="132"/>
    </location>
</feature>
<keyword evidence="7 9" id="KW-0067">ATP-binding</keyword>
<evidence type="ECO:0000256" key="9">
    <source>
        <dbReference type="HAMAP-Rule" id="MF_00020"/>
    </source>
</evidence>
<feature type="binding site" evidence="9">
    <location>
        <begin position="190"/>
        <end position="194"/>
    </location>
    <ligand>
        <name>ATP</name>
        <dbReference type="ChEBI" id="CHEBI:30616"/>
    </ligand>
</feature>
<dbReference type="RefSeq" id="WP_034211187.1">
    <property type="nucleotide sequence ID" value="NZ_AVCK01000012.1"/>
</dbReference>
<evidence type="ECO:0000256" key="1">
    <source>
        <dbReference type="ARBA" id="ARBA00008748"/>
    </source>
</evidence>
<evidence type="ECO:0000256" key="4">
    <source>
        <dbReference type="ARBA" id="ARBA00022723"/>
    </source>
</evidence>
<feature type="binding site" evidence="9">
    <location>
        <position position="361"/>
    </location>
    <ligand>
        <name>Mg(2+)</name>
        <dbReference type="ChEBI" id="CHEBI:18420"/>
    </ligand>
</feature>
<dbReference type="OrthoDB" id="9802453at2"/>
<dbReference type="HAMAP" id="MF_00020">
    <property type="entry name" value="Acetate_kinase"/>
    <property type="match status" value="1"/>
</dbReference>
<keyword evidence="12" id="KW-1185">Reference proteome</keyword>
<dbReference type="GO" id="GO:0008776">
    <property type="term" value="F:acetate kinase activity"/>
    <property type="evidence" value="ECO:0007669"/>
    <property type="project" value="UniProtKB-UniRule"/>
</dbReference>
<comment type="subcellular location">
    <subcellularLocation>
        <location evidence="9">Cytoplasm</location>
    </subcellularLocation>
</comment>
<protein>
    <recommendedName>
        <fullName evidence="9">Acetate kinase</fullName>
        <ecNumber evidence="9">2.7.2.1</ecNumber>
    </recommendedName>
    <alternativeName>
        <fullName evidence="9">Acetokinase</fullName>
    </alternativeName>
</protein>
<sequence length="375" mass="38931">MSAPRDVLTINVGSATVKAAYYAMDAQGVLITSAARAKIAVLPEDAHDARSADRWLSQLLVQLPARAGQPSRVAHRVVHGAARPGPARVTEALMTELTALTPLAPLHQGPALRLIDAARHRWPGVPQVAAFDTSWHATLAPWARRLPVPASLHAAGVMRYGFHGLAFASAVRQLSALAPALAQARLVLVHLGGGSSLCAVANGRSVDTTMGMTPLDGVPMATRSGSLDPGVVLYLAQTRHMPLPQIEHLLWRESGLRGLSGGSGDMRELLADTSESAGHARAHYALRIAQAVAAMATSLGGVDAIVFSGGIGDGAAPIRAAVAERLAWMGLRLDPEANAAGVAQIHAAGAAISVFVVRADEEQELALAALAEPTP</sequence>
<dbReference type="GO" id="GO:0005524">
    <property type="term" value="F:ATP binding"/>
    <property type="evidence" value="ECO:0007669"/>
    <property type="project" value="UniProtKB-KW"/>
</dbReference>
<evidence type="ECO:0000256" key="10">
    <source>
        <dbReference type="RuleBase" id="RU003835"/>
    </source>
</evidence>
<evidence type="ECO:0000256" key="3">
    <source>
        <dbReference type="ARBA" id="ARBA00022679"/>
    </source>
</evidence>
<feature type="site" description="Transition state stabilizer" evidence="9">
    <location>
        <position position="223"/>
    </location>
</feature>
<dbReference type="InterPro" id="IPR000890">
    <property type="entry name" value="Aliphatic_acid_kin_short-chain"/>
</dbReference>
<dbReference type="Proteomes" id="UP000029393">
    <property type="component" value="Unassembled WGS sequence"/>
</dbReference>
<dbReference type="STRING" id="1384056.N787_01750"/>
<dbReference type="GO" id="GO:0006083">
    <property type="term" value="P:acetate metabolic process"/>
    <property type="evidence" value="ECO:0007669"/>
    <property type="project" value="TreeGrafter"/>
</dbReference>
<feature type="binding site" evidence="9">
    <location>
        <position position="18"/>
    </location>
    <ligand>
        <name>ATP</name>
        <dbReference type="ChEBI" id="CHEBI:30616"/>
    </ligand>
</feature>
<dbReference type="eggNOG" id="COG0282">
    <property type="taxonomic scope" value="Bacteria"/>
</dbReference>
<dbReference type="PANTHER" id="PTHR21060:SF21">
    <property type="entry name" value="ACETATE KINASE"/>
    <property type="match status" value="1"/>
</dbReference>
<dbReference type="PIRSF" id="PIRSF000722">
    <property type="entry name" value="Acetate_prop_kin"/>
    <property type="match status" value="1"/>
</dbReference>
<dbReference type="AlphaFoldDB" id="A0A091BRU6"/>
<dbReference type="UniPathway" id="UPA00340">
    <property type="reaction ID" value="UER00458"/>
</dbReference>
<dbReference type="InterPro" id="IPR023865">
    <property type="entry name" value="Aliphatic_acid_kinase_CS"/>
</dbReference>
<dbReference type="GO" id="GO:0005829">
    <property type="term" value="C:cytosol"/>
    <property type="evidence" value="ECO:0007669"/>
    <property type="project" value="TreeGrafter"/>
</dbReference>
<dbReference type="EC" id="2.7.2.1" evidence="9"/>
<dbReference type="SUPFAM" id="SSF53067">
    <property type="entry name" value="Actin-like ATPase domain"/>
    <property type="match status" value="2"/>
</dbReference>
<dbReference type="PRINTS" id="PR00471">
    <property type="entry name" value="ACETATEKNASE"/>
</dbReference>
<dbReference type="Gene3D" id="3.30.420.40">
    <property type="match status" value="2"/>
</dbReference>
<comment type="cofactor">
    <cofactor evidence="9">
        <name>Mg(2+)</name>
        <dbReference type="ChEBI" id="CHEBI:18420"/>
    </cofactor>
    <cofactor evidence="9">
        <name>Mn(2+)</name>
        <dbReference type="ChEBI" id="CHEBI:29035"/>
    </cofactor>
    <text evidence="9">Mg(2+). Can also accept Mn(2+).</text>
</comment>
<keyword evidence="5 9" id="KW-0547">Nucleotide-binding</keyword>
<dbReference type="EMBL" id="AVCK01000012">
    <property type="protein sequence ID" value="KFN47050.1"/>
    <property type="molecule type" value="Genomic_DNA"/>
</dbReference>
<keyword evidence="4 9" id="KW-0479">Metal-binding</keyword>
<evidence type="ECO:0000313" key="11">
    <source>
        <dbReference type="EMBL" id="KFN47050.1"/>
    </source>
</evidence>
<feature type="site" description="Transition state stabilizer" evidence="9">
    <location>
        <position position="163"/>
    </location>
</feature>
<comment type="pathway">
    <text evidence="9">Metabolic intermediate biosynthesis; acetyl-CoA biosynthesis; acetyl-CoA from acetate: step 1/2.</text>
</comment>
<name>A0A091BRU6_9GAMM</name>
<feature type="binding site" evidence="9">
    <location>
        <position position="11"/>
    </location>
    <ligand>
        <name>Mg(2+)</name>
        <dbReference type="ChEBI" id="CHEBI:18420"/>
    </ligand>
</feature>
<dbReference type="Pfam" id="PF00871">
    <property type="entry name" value="Acetate_kinase"/>
    <property type="match status" value="1"/>
</dbReference>
<accession>A0A091BRU6</accession>
<gene>
    <name evidence="9" type="primary">ackA</name>
    <name evidence="11" type="ORF">N787_01750</name>
</gene>
<feature type="binding site" evidence="9">
    <location>
        <position position="76"/>
    </location>
    <ligand>
        <name>substrate</name>
    </ligand>
</feature>
<evidence type="ECO:0000256" key="2">
    <source>
        <dbReference type="ARBA" id="ARBA00022490"/>
    </source>
</evidence>
<evidence type="ECO:0000313" key="12">
    <source>
        <dbReference type="Proteomes" id="UP000029393"/>
    </source>
</evidence>
<evidence type="ECO:0000256" key="8">
    <source>
        <dbReference type="ARBA" id="ARBA00022842"/>
    </source>
</evidence>
<dbReference type="PATRIC" id="fig|1384056.3.peg.978"/>
<proteinExistence type="inferred from homology"/>
<dbReference type="GO" id="GO:0000287">
    <property type="term" value="F:magnesium ion binding"/>
    <property type="evidence" value="ECO:0007669"/>
    <property type="project" value="UniProtKB-UniRule"/>
</dbReference>
<keyword evidence="2 9" id="KW-0963">Cytoplasm</keyword>
<keyword evidence="3 9" id="KW-0808">Transferase</keyword>
<evidence type="ECO:0000256" key="7">
    <source>
        <dbReference type="ARBA" id="ARBA00022840"/>
    </source>
</evidence>
<dbReference type="PANTHER" id="PTHR21060">
    <property type="entry name" value="ACETATE KINASE"/>
    <property type="match status" value="1"/>
</dbReference>
<dbReference type="InterPro" id="IPR004372">
    <property type="entry name" value="Ac/propionate_kinase"/>
</dbReference>